<dbReference type="VEuPathDB" id="FungiDB:DIURU_001878"/>
<dbReference type="GeneID" id="54780531"/>
<comment type="caution">
    <text evidence="6">The sequence shown here is derived from an EMBL/GenBank/DDBJ whole genome shotgun (WGS) entry which is preliminary data.</text>
</comment>
<dbReference type="InterPro" id="IPR011004">
    <property type="entry name" value="Trimer_LpxA-like_sf"/>
</dbReference>
<protein>
    <recommendedName>
        <fullName evidence="5">Dynactin subunit 5</fullName>
    </recommendedName>
</protein>
<dbReference type="PANTHER" id="PTHR46126:SF1">
    <property type="entry name" value="DYNACTIN SUBUNIT 5"/>
    <property type="match status" value="1"/>
</dbReference>
<evidence type="ECO:0000313" key="6">
    <source>
        <dbReference type="EMBL" id="KAA8904602.1"/>
    </source>
</evidence>
<dbReference type="InterPro" id="IPR047125">
    <property type="entry name" value="DCTN5"/>
</dbReference>
<dbReference type="OrthoDB" id="417208at2759"/>
<dbReference type="RefSeq" id="XP_034013333.1">
    <property type="nucleotide sequence ID" value="XM_034154469.1"/>
</dbReference>
<keyword evidence="2" id="KW-0963">Cytoplasm</keyword>
<reference evidence="6 7" key="1">
    <citation type="submission" date="2019-07" db="EMBL/GenBank/DDBJ databases">
        <title>Genome assembly of two rare yeast pathogens: Diutina rugosa and Trichomonascus ciferrii.</title>
        <authorList>
            <person name="Mixao V."/>
            <person name="Saus E."/>
            <person name="Hansen A."/>
            <person name="Lass-Flor C."/>
            <person name="Gabaldon T."/>
        </authorList>
    </citation>
    <scope>NUCLEOTIDE SEQUENCE [LARGE SCALE GENOMIC DNA]</scope>
    <source>
        <strain evidence="6 7">CBS 613</strain>
    </source>
</reference>
<comment type="subcellular location">
    <subcellularLocation>
        <location evidence="1">Cytoplasm</location>
        <location evidence="1">Cytoskeleton</location>
    </subcellularLocation>
</comment>
<gene>
    <name evidence="6" type="ORF">DIURU_001878</name>
</gene>
<proteinExistence type="inferred from homology"/>
<accession>A0A642UX98</accession>
<evidence type="ECO:0000256" key="5">
    <source>
        <dbReference type="ARBA" id="ARBA00034865"/>
    </source>
</evidence>
<name>A0A642UX98_DIURU</name>
<organism evidence="6 7">
    <name type="scientific">Diutina rugosa</name>
    <name type="common">Yeast</name>
    <name type="synonym">Candida rugosa</name>
    <dbReference type="NCBI Taxonomy" id="5481"/>
    <lineage>
        <taxon>Eukaryota</taxon>
        <taxon>Fungi</taxon>
        <taxon>Dikarya</taxon>
        <taxon>Ascomycota</taxon>
        <taxon>Saccharomycotina</taxon>
        <taxon>Pichiomycetes</taxon>
        <taxon>Debaryomycetaceae</taxon>
        <taxon>Diutina</taxon>
    </lineage>
</organism>
<dbReference type="SUPFAM" id="SSF51161">
    <property type="entry name" value="Trimeric LpxA-like enzymes"/>
    <property type="match status" value="1"/>
</dbReference>
<evidence type="ECO:0000256" key="4">
    <source>
        <dbReference type="ARBA" id="ARBA00034706"/>
    </source>
</evidence>
<keyword evidence="7" id="KW-1185">Reference proteome</keyword>
<sequence length="169" mass="17908">MSSEFLETANGARISKSATIHGFKFVAISAGSTINHGAVLHGEPTGADNKIARTIDIGKAVFIDSKAQIYPPKLGMKIGSYTMVGPSSVVKSAYVGSRVLIEANCQLGVNSVVNEGCIIRDNTVIPDKMVIPSFTEVQGKAGVDWQCTPLAPGYKKAIEQQALMRQLIG</sequence>
<dbReference type="GO" id="GO:0005869">
    <property type="term" value="C:dynactin complex"/>
    <property type="evidence" value="ECO:0007669"/>
    <property type="project" value="TreeGrafter"/>
</dbReference>
<evidence type="ECO:0000313" key="7">
    <source>
        <dbReference type="Proteomes" id="UP000449547"/>
    </source>
</evidence>
<comment type="similarity">
    <text evidence="4">Belongs to the dynactin subunits 5/6 family. Dynactin subunit 5 subfamily.</text>
</comment>
<evidence type="ECO:0000256" key="3">
    <source>
        <dbReference type="ARBA" id="ARBA00023212"/>
    </source>
</evidence>
<dbReference type="Pfam" id="PF21711">
    <property type="entry name" value="DCTN5"/>
    <property type="match status" value="1"/>
</dbReference>
<evidence type="ECO:0000256" key="1">
    <source>
        <dbReference type="ARBA" id="ARBA00004245"/>
    </source>
</evidence>
<dbReference type="Proteomes" id="UP000449547">
    <property type="component" value="Unassembled WGS sequence"/>
</dbReference>
<evidence type="ECO:0000256" key="2">
    <source>
        <dbReference type="ARBA" id="ARBA00022490"/>
    </source>
</evidence>
<dbReference type="PANTHER" id="PTHR46126">
    <property type="entry name" value="DYNACTIN SUBUNIT 5"/>
    <property type="match status" value="1"/>
</dbReference>
<keyword evidence="3" id="KW-0206">Cytoskeleton</keyword>
<dbReference type="OMA" id="SQIHGTQ"/>
<dbReference type="EMBL" id="SWFT01000056">
    <property type="protein sequence ID" value="KAA8904602.1"/>
    <property type="molecule type" value="Genomic_DNA"/>
</dbReference>
<dbReference type="Gene3D" id="2.160.10.10">
    <property type="entry name" value="Hexapeptide repeat proteins"/>
    <property type="match status" value="1"/>
</dbReference>
<dbReference type="AlphaFoldDB" id="A0A642UX98"/>